<name>A0ACA9Y9W0_9ASCO</name>
<evidence type="ECO:0000313" key="1">
    <source>
        <dbReference type="EMBL" id="CAH6721689.1"/>
    </source>
</evidence>
<reference evidence="1" key="1">
    <citation type="submission" date="2022-06" db="EMBL/GenBank/DDBJ databases">
        <authorList>
            <person name="Legras J.-L."/>
            <person name="Devillers H."/>
            <person name="Grondin C."/>
        </authorList>
    </citation>
    <scope>NUCLEOTIDE SEQUENCE</scope>
    <source>
        <strain evidence="1">CLIB 1444</strain>
    </source>
</reference>
<organism evidence="1 2">
    <name type="scientific">[Candida] jaroonii</name>
    <dbReference type="NCBI Taxonomy" id="467808"/>
    <lineage>
        <taxon>Eukaryota</taxon>
        <taxon>Fungi</taxon>
        <taxon>Dikarya</taxon>
        <taxon>Ascomycota</taxon>
        <taxon>Saccharomycotina</taxon>
        <taxon>Pichiomycetes</taxon>
        <taxon>Debaryomycetaceae</taxon>
        <taxon>Yamadazyma</taxon>
    </lineage>
</organism>
<evidence type="ECO:0000313" key="2">
    <source>
        <dbReference type="Proteomes" id="UP001152531"/>
    </source>
</evidence>
<sequence>MTVEEYSSDDIDNLVNKIIIQSTKQNRIIIAISGVPGSGKTTVTSKIYDKLSKSVSVKILQQDGFHYYLKELHQMPNVEEALERRGAPFTFNVDKLLSVVKAVKQGDRVSLPTFDHKLKDPVEDQVTIGDEKVIILEGNYFNLNLPKWKDINSYIDENWFVSTTVSVAKKRLIQRHLDAGISRNVEEATKRVETNDLVNGQFIIQNQIKQPNVIIHN</sequence>
<accession>A0ACA9Y9W0</accession>
<protein>
    <submittedName>
        <fullName evidence="1">Uncharacterized protein</fullName>
    </submittedName>
</protein>
<proteinExistence type="predicted"/>
<keyword evidence="2" id="KW-1185">Reference proteome</keyword>
<gene>
    <name evidence="1" type="ORF">CLIB1444_07S00188</name>
</gene>
<dbReference type="Proteomes" id="UP001152531">
    <property type="component" value="Unassembled WGS sequence"/>
</dbReference>
<dbReference type="EMBL" id="CALSDN010000007">
    <property type="protein sequence ID" value="CAH6721689.1"/>
    <property type="molecule type" value="Genomic_DNA"/>
</dbReference>
<comment type="caution">
    <text evidence="1">The sequence shown here is derived from an EMBL/GenBank/DDBJ whole genome shotgun (WGS) entry which is preliminary data.</text>
</comment>